<evidence type="ECO:0000256" key="2">
    <source>
        <dbReference type="ARBA" id="ARBA00022729"/>
    </source>
</evidence>
<evidence type="ECO:0000256" key="1">
    <source>
        <dbReference type="ARBA" id="ARBA00010634"/>
    </source>
</evidence>
<evidence type="ECO:0000256" key="3">
    <source>
        <dbReference type="SAM" id="SignalP"/>
    </source>
</evidence>
<dbReference type="PRINTS" id="PR01805">
    <property type="entry name" value="VACJLIPOPROT"/>
</dbReference>
<evidence type="ECO:0000313" key="5">
    <source>
        <dbReference type="Proteomes" id="UP000199771"/>
    </source>
</evidence>
<organism evidence="4 5">
    <name type="scientific">Fontimonas thermophila</name>
    <dbReference type="NCBI Taxonomy" id="1076937"/>
    <lineage>
        <taxon>Bacteria</taxon>
        <taxon>Pseudomonadati</taxon>
        <taxon>Pseudomonadota</taxon>
        <taxon>Gammaproteobacteria</taxon>
        <taxon>Nevskiales</taxon>
        <taxon>Nevskiaceae</taxon>
        <taxon>Fontimonas</taxon>
    </lineage>
</organism>
<sequence length="230" mass="25400">MRSCILAVVMLIAGCAHSPTYAPEDPLEPVNRAVYAFNNTADRWVLKPVAQAYVAAVPAEIRSTASRFLGNLLYPTTILNDLLQGKFAQAGRDTTRFLLNTSFGLGGLLDPATRIGWTENREDFGQTLAVWGVGDGWFLMLPFLGPSTNRDLVGRGIDVFAHPLYYAPPEVAIPLEAVDIVDTRAQLLGTEQVLAQQFDPYAFLRSAYLQRRRGLIYDGNPPPEEDDWGE</sequence>
<dbReference type="PANTHER" id="PTHR30035">
    <property type="entry name" value="LIPOPROTEIN VACJ-RELATED"/>
    <property type="match status" value="1"/>
</dbReference>
<dbReference type="PROSITE" id="PS51257">
    <property type="entry name" value="PROKAR_LIPOPROTEIN"/>
    <property type="match status" value="1"/>
</dbReference>
<dbReference type="OrthoDB" id="9785326at2"/>
<accession>A0A1I2J234</accession>
<keyword evidence="4" id="KW-0449">Lipoprotein</keyword>
<dbReference type="STRING" id="1076937.SAMN04488120_10543"/>
<evidence type="ECO:0000313" key="4">
    <source>
        <dbReference type="EMBL" id="SFF47317.1"/>
    </source>
</evidence>
<protein>
    <submittedName>
        <fullName evidence="4">Phospholipid-binding lipoprotein MlaA</fullName>
    </submittedName>
</protein>
<comment type="similarity">
    <text evidence="1">Belongs to the MlaA family.</text>
</comment>
<dbReference type="PANTHER" id="PTHR30035:SF3">
    <property type="entry name" value="INTERMEMBRANE PHOSPHOLIPID TRANSPORT SYSTEM LIPOPROTEIN MLAA"/>
    <property type="match status" value="1"/>
</dbReference>
<dbReference type="EMBL" id="FOOC01000005">
    <property type="protein sequence ID" value="SFF47317.1"/>
    <property type="molecule type" value="Genomic_DNA"/>
</dbReference>
<dbReference type="Proteomes" id="UP000199771">
    <property type="component" value="Unassembled WGS sequence"/>
</dbReference>
<dbReference type="Pfam" id="PF04333">
    <property type="entry name" value="MlaA"/>
    <property type="match status" value="1"/>
</dbReference>
<feature type="signal peptide" evidence="3">
    <location>
        <begin position="1"/>
        <end position="22"/>
    </location>
</feature>
<dbReference type="AlphaFoldDB" id="A0A1I2J234"/>
<keyword evidence="5" id="KW-1185">Reference proteome</keyword>
<dbReference type="GO" id="GO:0016020">
    <property type="term" value="C:membrane"/>
    <property type="evidence" value="ECO:0007669"/>
    <property type="project" value="InterPro"/>
</dbReference>
<dbReference type="InterPro" id="IPR007428">
    <property type="entry name" value="MlaA"/>
</dbReference>
<proteinExistence type="inferred from homology"/>
<keyword evidence="2 3" id="KW-0732">Signal</keyword>
<dbReference type="GO" id="GO:0120010">
    <property type="term" value="P:intermembrane phospholipid transfer"/>
    <property type="evidence" value="ECO:0007669"/>
    <property type="project" value="TreeGrafter"/>
</dbReference>
<feature type="chain" id="PRO_5011658487" evidence="3">
    <location>
        <begin position="23"/>
        <end position="230"/>
    </location>
</feature>
<reference evidence="4 5" key="1">
    <citation type="submission" date="2016-10" db="EMBL/GenBank/DDBJ databases">
        <authorList>
            <person name="de Groot N.N."/>
        </authorList>
    </citation>
    <scope>NUCLEOTIDE SEQUENCE [LARGE SCALE GENOMIC DNA]</scope>
    <source>
        <strain evidence="4 5">DSM 23609</strain>
    </source>
</reference>
<gene>
    <name evidence="4" type="ORF">SAMN04488120_10543</name>
</gene>
<name>A0A1I2J234_9GAMM</name>